<feature type="region of interest" description="Disordered" evidence="1">
    <location>
        <begin position="1"/>
        <end position="24"/>
    </location>
</feature>
<dbReference type="Proteomes" id="UP001172155">
    <property type="component" value="Unassembled WGS sequence"/>
</dbReference>
<dbReference type="EMBL" id="JAUKUD010000007">
    <property type="protein sequence ID" value="KAK0738813.1"/>
    <property type="molecule type" value="Genomic_DNA"/>
</dbReference>
<accession>A0AA40EIL8</accession>
<dbReference type="AlphaFoldDB" id="A0AA40EIL8"/>
<reference evidence="2" key="1">
    <citation type="submission" date="2023-06" db="EMBL/GenBank/DDBJ databases">
        <title>Genome-scale phylogeny and comparative genomics of the fungal order Sordariales.</title>
        <authorList>
            <consortium name="Lawrence Berkeley National Laboratory"/>
            <person name="Hensen N."/>
            <person name="Bonometti L."/>
            <person name="Westerberg I."/>
            <person name="Brannstrom I.O."/>
            <person name="Guillou S."/>
            <person name="Cros-Aarteil S."/>
            <person name="Calhoun S."/>
            <person name="Haridas S."/>
            <person name="Kuo A."/>
            <person name="Mondo S."/>
            <person name="Pangilinan J."/>
            <person name="Riley R."/>
            <person name="LaButti K."/>
            <person name="Andreopoulos B."/>
            <person name="Lipzen A."/>
            <person name="Chen C."/>
            <person name="Yanf M."/>
            <person name="Daum C."/>
            <person name="Ng V."/>
            <person name="Clum A."/>
            <person name="Steindorff A."/>
            <person name="Ohm R."/>
            <person name="Martin F."/>
            <person name="Silar P."/>
            <person name="Natvig D."/>
            <person name="Lalanne C."/>
            <person name="Gautier V."/>
            <person name="Ament-velasquez S.L."/>
            <person name="Kruys A."/>
            <person name="Hutchinson M.I."/>
            <person name="Powell A.J."/>
            <person name="Barry K."/>
            <person name="Miller A.N."/>
            <person name="Grigoriev I.V."/>
            <person name="Debuchy R."/>
            <person name="Gladieux P."/>
            <person name="Thoren M.H."/>
            <person name="Johannesson H."/>
        </authorList>
    </citation>
    <scope>NUCLEOTIDE SEQUENCE</scope>
    <source>
        <strain evidence="2">SMH3187-1</strain>
    </source>
</reference>
<protein>
    <submittedName>
        <fullName evidence="2">Uncharacterized protein</fullName>
    </submittedName>
</protein>
<evidence type="ECO:0000256" key="1">
    <source>
        <dbReference type="SAM" id="MobiDB-lite"/>
    </source>
</evidence>
<gene>
    <name evidence="2" type="ORF">B0T18DRAFT_492687</name>
</gene>
<organism evidence="2 3">
    <name type="scientific">Schizothecium vesticola</name>
    <dbReference type="NCBI Taxonomy" id="314040"/>
    <lineage>
        <taxon>Eukaryota</taxon>
        <taxon>Fungi</taxon>
        <taxon>Dikarya</taxon>
        <taxon>Ascomycota</taxon>
        <taxon>Pezizomycotina</taxon>
        <taxon>Sordariomycetes</taxon>
        <taxon>Sordariomycetidae</taxon>
        <taxon>Sordariales</taxon>
        <taxon>Schizotheciaceae</taxon>
        <taxon>Schizothecium</taxon>
    </lineage>
</organism>
<dbReference type="PANTHER" id="PTHR38167">
    <property type="entry name" value="C2H2-TYPE DOMAIN-CONTAINING PROTEIN"/>
    <property type="match status" value="1"/>
</dbReference>
<comment type="caution">
    <text evidence="2">The sequence shown here is derived from an EMBL/GenBank/DDBJ whole genome shotgun (WGS) entry which is preliminary data.</text>
</comment>
<proteinExistence type="predicted"/>
<feature type="compositionally biased region" description="Polar residues" evidence="1">
    <location>
        <begin position="1"/>
        <end position="13"/>
    </location>
</feature>
<name>A0AA40EIL8_9PEZI</name>
<feature type="region of interest" description="Disordered" evidence="1">
    <location>
        <begin position="73"/>
        <end position="109"/>
    </location>
</feature>
<dbReference type="PANTHER" id="PTHR38167:SF1">
    <property type="entry name" value="C2H2-TYPE DOMAIN-CONTAINING PROTEIN"/>
    <property type="match status" value="1"/>
</dbReference>
<evidence type="ECO:0000313" key="3">
    <source>
        <dbReference type="Proteomes" id="UP001172155"/>
    </source>
</evidence>
<evidence type="ECO:0000313" key="2">
    <source>
        <dbReference type="EMBL" id="KAK0738813.1"/>
    </source>
</evidence>
<sequence length="358" mass="40523">MRNTRQTTATDGQDAQEIKQADKRAQENLRSLDSLLDRPVPELRHVMEKILGSFCWSFPQTLHRLQHYLHVIQRTPGPPPQAPPGSDSDSDSDEPWAKPAKTDRDDNSRAMRDAILKAPEDDLRALLKVFVMSDDKVLYSAWPILKDKCVLSGVPFTTEVIDARPKAASVEDANLCDKCDQAFLESQNGAEACVYHRRDWEVYLASGEWDDWVDSQRGEKEWAVNSNPRGFWYPCCGTTMDKKMPGCTTGRHWGRDDPRGPHAWMDEEEDWVQVDADLCVKWVFERGGIVEARGSHTRCPQGFKWPCSDQDRLLGAIGLVLGFALGHSRRMGGGSLEREPQSTNWNTVCPVEANHYQN</sequence>
<feature type="compositionally biased region" description="Basic and acidic residues" evidence="1">
    <location>
        <begin position="100"/>
        <end position="109"/>
    </location>
</feature>
<keyword evidence="3" id="KW-1185">Reference proteome</keyword>